<evidence type="ECO:0000313" key="3">
    <source>
        <dbReference type="EMBL" id="CAE0501753.1"/>
    </source>
</evidence>
<proteinExistence type="predicted"/>
<accession>A0A7S3R4D2</accession>
<dbReference type="InterPro" id="IPR052476">
    <property type="entry name" value="UBAC1"/>
</dbReference>
<feature type="domain" description="UBA" evidence="2">
    <location>
        <begin position="294"/>
        <end position="333"/>
    </location>
</feature>
<dbReference type="Pfam" id="PF22562">
    <property type="entry name" value="UBA_7"/>
    <property type="match status" value="1"/>
</dbReference>
<dbReference type="Gene3D" id="1.10.8.10">
    <property type="entry name" value="DNA helicase RuvA subunit, C-terminal domain"/>
    <property type="match status" value="2"/>
</dbReference>
<evidence type="ECO:0000256" key="1">
    <source>
        <dbReference type="SAM" id="MobiDB-lite"/>
    </source>
</evidence>
<feature type="compositionally biased region" description="Acidic residues" evidence="1">
    <location>
        <begin position="201"/>
        <end position="219"/>
    </location>
</feature>
<dbReference type="InterPro" id="IPR009060">
    <property type="entry name" value="UBA-like_sf"/>
</dbReference>
<dbReference type="SMART" id="SM00165">
    <property type="entry name" value="UBA"/>
    <property type="match status" value="2"/>
</dbReference>
<feature type="region of interest" description="Disordered" evidence="1">
    <location>
        <begin position="558"/>
        <end position="585"/>
    </location>
</feature>
<dbReference type="GO" id="GO:0000151">
    <property type="term" value="C:ubiquitin ligase complex"/>
    <property type="evidence" value="ECO:0007669"/>
    <property type="project" value="TreeGrafter"/>
</dbReference>
<feature type="compositionally biased region" description="Polar residues" evidence="1">
    <location>
        <begin position="446"/>
        <end position="456"/>
    </location>
</feature>
<sequence>MELLVHSGSRGGKPERLALADTSRVGEVLDAVCKQELGSDGAGRKARVVHQGRILDESQASMTLKEAGLVHGDSLLVFALTPIPMPGAPQTWPAPSSSAIKSAVLTEAKKQGIEPQMRARRSHTVSQPYFPSELASLEQPLLQLLQAFNPRGVASRGGPGAASGGLAADPVAAAMQQLANAFDVPVSELHGGRRPRRGGGDDEEEEEEEEEEDDDEQEGPAEIRPPEPSAQAVEQLTGMGFLEPVVRKALVLGRNNVDAALDWLLVHSEDADAAEPPTQQQLRQVYGAPSSQTIAESEAVDQLCEMGFERPAVTSAIRRFRNMELALAYLLQTASSSPSAPASAPANPPPAPPSGPPSAPPTDHRSEHPSSTPSSAGPPGRAGQVASALDAAATPNAPPLTHTPPRVTHSIPHPTPEEEQQQQQPQGDGNQGDVDMDAHREDAQHGGSSRQQEGQGLQDLMSQLQAQLPPHWRHLAQHMEQSLLSAAREQGLPSDVRRVDPSAILAGMARGGQGAQLFAGVPLPPDFAEALQRAEHDYGGQANLVAAAQQMAQMLEHMTGSGEGGGGGSGTHNNSGVDSGSDGQW</sequence>
<dbReference type="PROSITE" id="PS50030">
    <property type="entry name" value="UBA"/>
    <property type="match status" value="2"/>
</dbReference>
<dbReference type="InterPro" id="IPR015940">
    <property type="entry name" value="UBA"/>
</dbReference>
<dbReference type="AlphaFoldDB" id="A0A7S3R4D2"/>
<dbReference type="PANTHER" id="PTHR46738:SF1">
    <property type="entry name" value="UBIQUITIN-ASSOCIATED DOMAIN-CONTAINING PROTEIN 1"/>
    <property type="match status" value="1"/>
</dbReference>
<dbReference type="SUPFAM" id="SSF46934">
    <property type="entry name" value="UBA-like"/>
    <property type="match status" value="2"/>
</dbReference>
<feature type="compositionally biased region" description="Gly residues" evidence="1">
    <location>
        <begin position="561"/>
        <end position="570"/>
    </location>
</feature>
<organism evidence="3">
    <name type="scientific">Dunaliella tertiolecta</name>
    <name type="common">Green alga</name>
    <dbReference type="NCBI Taxonomy" id="3047"/>
    <lineage>
        <taxon>Eukaryota</taxon>
        <taxon>Viridiplantae</taxon>
        <taxon>Chlorophyta</taxon>
        <taxon>core chlorophytes</taxon>
        <taxon>Chlorophyceae</taxon>
        <taxon>CS clade</taxon>
        <taxon>Chlamydomonadales</taxon>
        <taxon>Dunaliellaceae</taxon>
        <taxon>Dunaliella</taxon>
    </lineage>
</organism>
<feature type="compositionally biased region" description="Pro residues" evidence="1">
    <location>
        <begin position="346"/>
        <end position="360"/>
    </location>
</feature>
<feature type="compositionally biased region" description="Low complexity" evidence="1">
    <location>
        <begin position="369"/>
        <end position="383"/>
    </location>
</feature>
<feature type="compositionally biased region" description="Low complexity" evidence="1">
    <location>
        <begin position="421"/>
        <end position="433"/>
    </location>
</feature>
<feature type="domain" description="UBA" evidence="2">
    <location>
        <begin position="227"/>
        <end position="267"/>
    </location>
</feature>
<reference evidence="3" key="1">
    <citation type="submission" date="2021-01" db="EMBL/GenBank/DDBJ databases">
        <authorList>
            <person name="Corre E."/>
            <person name="Pelletier E."/>
            <person name="Niang G."/>
            <person name="Scheremetjew M."/>
            <person name="Finn R."/>
            <person name="Kale V."/>
            <person name="Holt S."/>
            <person name="Cochrane G."/>
            <person name="Meng A."/>
            <person name="Brown T."/>
            <person name="Cohen L."/>
        </authorList>
    </citation>
    <scope>NUCLEOTIDE SEQUENCE</scope>
    <source>
        <strain evidence="3">CCMP1320</strain>
    </source>
</reference>
<feature type="compositionally biased region" description="Low complexity" evidence="1">
    <location>
        <begin position="336"/>
        <end position="345"/>
    </location>
</feature>
<feature type="region of interest" description="Disordered" evidence="1">
    <location>
        <begin position="183"/>
        <end position="227"/>
    </location>
</feature>
<feature type="region of interest" description="Disordered" evidence="1">
    <location>
        <begin position="336"/>
        <end position="456"/>
    </location>
</feature>
<evidence type="ECO:0000259" key="2">
    <source>
        <dbReference type="PROSITE" id="PS50030"/>
    </source>
</evidence>
<dbReference type="PANTHER" id="PTHR46738">
    <property type="entry name" value="UBIQUITIN-ASSOCIATED DOMAIN-CONTAINING PROTEIN 1"/>
    <property type="match status" value="1"/>
</dbReference>
<dbReference type="EMBL" id="HBIP01027823">
    <property type="protein sequence ID" value="CAE0501753.1"/>
    <property type="molecule type" value="Transcribed_RNA"/>
</dbReference>
<name>A0A7S3R4D2_DUNTE</name>
<protein>
    <recommendedName>
        <fullName evidence="2">UBA domain-containing protein</fullName>
    </recommendedName>
</protein>
<gene>
    <name evidence="3" type="ORF">DTER00134_LOCUS16826</name>
</gene>